<gene>
    <name evidence="1" type="ORF">ALO40_03366</name>
</gene>
<dbReference type="EMBL" id="LJRR01000468">
    <property type="protein sequence ID" value="KPZ08380.1"/>
    <property type="molecule type" value="Genomic_DNA"/>
</dbReference>
<proteinExistence type="predicted"/>
<evidence type="ECO:0000313" key="1">
    <source>
        <dbReference type="EMBL" id="KPZ08380.1"/>
    </source>
</evidence>
<sequence>MVKYATSHVHYQRQAMSAPQSDNPKQICENILIEGKRYNVEHRILPSENAVADRLLARGIELTEAYEELHGKLHAHPHALQVFLGLVLSTAAFWSPEKIAQARTARGDLGNVNQQIARKAAELAGLLQQRSNLHNTSGFSTDTHYHVCDVIEAAAKSNYLFTSYVQERLDALHGQFDLKYWPSLSDFLQELASDAEDAVIEATDPLTAAATMASRPSRADFIKALLAAIDENTGRNHGQLPNDFKVTDNTLATLASCVLDLGADDLVDGPYVKRLRQRERDGAK</sequence>
<name>A0A0Q0CB76_9PSED</name>
<comment type="caution">
    <text evidence="1">The sequence shown here is derived from an EMBL/GenBank/DDBJ whole genome shotgun (WGS) entry which is preliminary data.</text>
</comment>
<accession>A0A0Q0CB76</accession>
<organism evidence="1 2">
    <name type="scientific">Pseudomonas syringae pv. viburni</name>
    <dbReference type="NCBI Taxonomy" id="251703"/>
    <lineage>
        <taxon>Bacteria</taxon>
        <taxon>Pseudomonadati</taxon>
        <taxon>Pseudomonadota</taxon>
        <taxon>Gammaproteobacteria</taxon>
        <taxon>Pseudomonadales</taxon>
        <taxon>Pseudomonadaceae</taxon>
        <taxon>Pseudomonas</taxon>
    </lineage>
</organism>
<reference evidence="1 2" key="1">
    <citation type="submission" date="2015-09" db="EMBL/GenBank/DDBJ databases">
        <title>Genome announcement of multiple Pseudomonas syringae strains.</title>
        <authorList>
            <person name="Thakur S."/>
            <person name="Wang P.W."/>
            <person name="Gong Y."/>
            <person name="Weir B.S."/>
            <person name="Guttman D.S."/>
        </authorList>
    </citation>
    <scope>NUCLEOTIDE SEQUENCE [LARGE SCALE GENOMIC DNA]</scope>
    <source>
        <strain evidence="1 2">ICMP3963</strain>
    </source>
</reference>
<dbReference type="Proteomes" id="UP000050317">
    <property type="component" value="Unassembled WGS sequence"/>
</dbReference>
<dbReference type="PATRIC" id="fig|251703.9.peg.4732"/>
<dbReference type="AlphaFoldDB" id="A0A0Q0CB76"/>
<protein>
    <submittedName>
        <fullName evidence="1">Uncharacterized protein</fullName>
    </submittedName>
</protein>
<evidence type="ECO:0000313" key="2">
    <source>
        <dbReference type="Proteomes" id="UP000050317"/>
    </source>
</evidence>